<dbReference type="InterPro" id="IPR036793">
    <property type="entry name" value="Asp_carbatrfase_reg_N_sf"/>
</dbReference>
<dbReference type="PANTHER" id="PTHR35805">
    <property type="entry name" value="ASPARTATE CARBAMOYLTRANSFERASE REGULATORY CHAIN"/>
    <property type="match status" value="1"/>
</dbReference>
<accession>A0ABM8B869</accession>
<dbReference type="SUPFAM" id="SSF57825">
    <property type="entry name" value="Aspartate carbamoyltransferase, Regulatory-chain, C-terminal domain"/>
    <property type="match status" value="1"/>
</dbReference>
<sequence length="142" mass="15529">MEVTSIQDGIIIDHIPAGRALSVIHFLGLDPTRTRMALIMNTRSERYGSKDIIKIEQEATFQLDILGFVAPQASINIVKAGKIVSKRTPGRPLSLVNVIRCSNPRCVTTVEGGIDQGFHLDTTGGQPGVYRCDYCDEEAELS</sequence>
<keyword evidence="1" id="KW-0479">Metal-binding</keyword>
<proteinExistence type="predicted"/>
<dbReference type="InterPro" id="IPR036792">
    <property type="entry name" value="Asp_carbatrfase_reg_C_sf"/>
</dbReference>
<dbReference type="EMBL" id="AP026798">
    <property type="protein sequence ID" value="BDR53083.1"/>
    <property type="molecule type" value="Genomic_DNA"/>
</dbReference>
<evidence type="ECO:0000313" key="6">
    <source>
        <dbReference type="EMBL" id="BDR53083.1"/>
    </source>
</evidence>
<keyword evidence="7" id="KW-1185">Reference proteome</keyword>
<dbReference type="InterPro" id="IPR020542">
    <property type="entry name" value="Asp_carbamoyltrfase_reg_C"/>
</dbReference>
<dbReference type="InterPro" id="IPR002801">
    <property type="entry name" value="Asp_carbamoylTrfase_reg"/>
</dbReference>
<dbReference type="Proteomes" id="UP001321766">
    <property type="component" value="Chromosome"/>
</dbReference>
<gene>
    <name evidence="6" type="primary">pyrI</name>
    <name evidence="6" type="ORF">KIM372_09900</name>
</gene>
<dbReference type="SUPFAM" id="SSF54893">
    <property type="entry name" value="Aspartate carbamoyltransferase, Regulatory-chain, N-terminal domain"/>
    <property type="match status" value="1"/>
</dbReference>
<evidence type="ECO:0000259" key="5">
    <source>
        <dbReference type="Pfam" id="PF02748"/>
    </source>
</evidence>
<dbReference type="InterPro" id="IPR020545">
    <property type="entry name" value="Asp_carbamoyltransf_reg_N"/>
</dbReference>
<dbReference type="Gene3D" id="3.30.70.140">
    <property type="entry name" value="Aspartate carbamoyltransferase regulatory subunit, N-terminal domain"/>
    <property type="match status" value="1"/>
</dbReference>
<dbReference type="Pfam" id="PF02748">
    <property type="entry name" value="PyrI_C"/>
    <property type="match status" value="1"/>
</dbReference>
<evidence type="ECO:0000256" key="3">
    <source>
        <dbReference type="ARBA" id="ARBA00022975"/>
    </source>
</evidence>
<evidence type="ECO:0000256" key="2">
    <source>
        <dbReference type="ARBA" id="ARBA00022833"/>
    </source>
</evidence>
<keyword evidence="2" id="KW-0862">Zinc</keyword>
<dbReference type="Pfam" id="PF01948">
    <property type="entry name" value="PyrI"/>
    <property type="match status" value="1"/>
</dbReference>
<organism evidence="6 7">
    <name type="scientific">Bombiscardovia nodaiensis</name>
    <dbReference type="NCBI Taxonomy" id="2932181"/>
    <lineage>
        <taxon>Bacteria</taxon>
        <taxon>Bacillati</taxon>
        <taxon>Actinomycetota</taxon>
        <taxon>Actinomycetes</taxon>
        <taxon>Bifidobacteriales</taxon>
        <taxon>Bifidobacteriaceae</taxon>
        <taxon>Bombiscardovia</taxon>
    </lineage>
</organism>
<evidence type="ECO:0000313" key="7">
    <source>
        <dbReference type="Proteomes" id="UP001321766"/>
    </source>
</evidence>
<reference evidence="6 7" key="1">
    <citation type="journal article" date="2023" name="Microbiol. Spectr.">
        <title>Symbiosis of Carpenter Bees with Uncharacterized Lactic Acid Bacteria Showing NAD Auxotrophy.</title>
        <authorList>
            <person name="Kawasaki S."/>
            <person name="Ozawa K."/>
            <person name="Mori T."/>
            <person name="Yamamoto A."/>
            <person name="Ito M."/>
            <person name="Ohkuma M."/>
            <person name="Sakamoto M."/>
            <person name="Matsutani M."/>
        </authorList>
    </citation>
    <scope>NUCLEOTIDE SEQUENCE [LARGE SCALE GENOMIC DNA]</scope>
    <source>
        <strain evidence="6 7">Kim37-2</strain>
    </source>
</reference>
<feature type="domain" description="Aspartate carbamoyltransferase regulatory subunit N-terminal" evidence="4">
    <location>
        <begin position="1"/>
        <end position="88"/>
    </location>
</feature>
<evidence type="ECO:0000256" key="1">
    <source>
        <dbReference type="ARBA" id="ARBA00022723"/>
    </source>
</evidence>
<dbReference type="Gene3D" id="2.30.30.20">
    <property type="entry name" value="Aspartate carbamoyltransferase regulatory subunit, C-terminal domain"/>
    <property type="match status" value="1"/>
</dbReference>
<dbReference type="PANTHER" id="PTHR35805:SF1">
    <property type="entry name" value="ASPARTATE CARBAMOYLTRANSFERASE REGULATORY CHAIN"/>
    <property type="match status" value="1"/>
</dbReference>
<evidence type="ECO:0000259" key="4">
    <source>
        <dbReference type="Pfam" id="PF01948"/>
    </source>
</evidence>
<name>A0ABM8B869_9BIFI</name>
<keyword evidence="3" id="KW-0665">Pyrimidine biosynthesis</keyword>
<protein>
    <submittedName>
        <fullName evidence="6">Aspartate carbamoyltransferase regulatory chain</fullName>
    </submittedName>
</protein>
<feature type="domain" description="Aspartate carbamoyltransferase regulatory subunit C-terminal" evidence="5">
    <location>
        <begin position="96"/>
        <end position="138"/>
    </location>
</feature>